<keyword evidence="2" id="KW-1185">Reference proteome</keyword>
<dbReference type="AlphaFoldDB" id="A0A5N5VYY7"/>
<dbReference type="RefSeq" id="WP_152265775.1">
    <property type="nucleotide sequence ID" value="NZ_VOKX01000117.1"/>
</dbReference>
<dbReference type="EMBL" id="VOKX01000117">
    <property type="protein sequence ID" value="KAB7834073.1"/>
    <property type="molecule type" value="Genomic_DNA"/>
</dbReference>
<comment type="caution">
    <text evidence="1">The sequence shown here is derived from an EMBL/GenBank/DDBJ whole genome shotgun (WGS) entry which is preliminary data.</text>
</comment>
<gene>
    <name evidence="1" type="ORF">FRZ00_30905</name>
</gene>
<sequence>MANVPRDLLDRIRDLERQVRELAGRSQTRPAMNQVVKGDLRVGEGGAFGVYPPGNRTAIFATGFWGGTEYGMAIRRLDGSLALSVRNGTDDKLPQPLRLHDSRGVEIWSDDVKSGGMARPFLGLLPPQNTNPASWPRTTESGWTVVARSFNVTYHPRIRLYMDTDAPSGTAGQVRVRLDGTDWGPTVAAGTAYDFTGPTRAGVEGLVELRVEARRTSGSGAVAACPVMLYGCMS</sequence>
<organism evidence="1 2">
    <name type="scientific">Streptomyces mobaraensis</name>
    <name type="common">Streptoverticillium mobaraense</name>
    <dbReference type="NCBI Taxonomy" id="35621"/>
    <lineage>
        <taxon>Bacteria</taxon>
        <taxon>Bacillati</taxon>
        <taxon>Actinomycetota</taxon>
        <taxon>Actinomycetes</taxon>
        <taxon>Kitasatosporales</taxon>
        <taxon>Streptomycetaceae</taxon>
        <taxon>Streptomyces</taxon>
    </lineage>
</organism>
<name>A0A5N5VYY7_STRMB</name>
<evidence type="ECO:0000313" key="1">
    <source>
        <dbReference type="EMBL" id="KAB7834073.1"/>
    </source>
</evidence>
<proteinExistence type="predicted"/>
<dbReference type="OrthoDB" id="3672045at2"/>
<dbReference type="Proteomes" id="UP000327000">
    <property type="component" value="Unassembled WGS sequence"/>
</dbReference>
<evidence type="ECO:0000313" key="2">
    <source>
        <dbReference type="Proteomes" id="UP000327000"/>
    </source>
</evidence>
<accession>A0A5N5VYY7</accession>
<reference evidence="1 2" key="1">
    <citation type="journal article" date="2019" name="Microb. Cell Fact.">
        <title>Exploring novel herbicidin analogues by transcriptional regulator overexpression and MS/MS molecular networking.</title>
        <authorList>
            <person name="Shi Y."/>
            <person name="Gu R."/>
            <person name="Li Y."/>
            <person name="Wang X."/>
            <person name="Ren W."/>
            <person name="Li X."/>
            <person name="Wang L."/>
            <person name="Xie Y."/>
            <person name="Hong B."/>
        </authorList>
    </citation>
    <scope>NUCLEOTIDE SEQUENCE [LARGE SCALE GENOMIC DNA]</scope>
    <source>
        <strain evidence="1 2">US-43</strain>
    </source>
</reference>
<protein>
    <submittedName>
        <fullName evidence="1">Uncharacterized protein</fullName>
    </submittedName>
</protein>